<name>A0A2I0WTV2_9ASPA</name>
<protein>
    <submittedName>
        <fullName evidence="1">Uncharacterized protein</fullName>
    </submittedName>
</protein>
<dbReference type="AlphaFoldDB" id="A0A2I0WTV2"/>
<organism evidence="1 2">
    <name type="scientific">Dendrobium catenatum</name>
    <dbReference type="NCBI Taxonomy" id="906689"/>
    <lineage>
        <taxon>Eukaryota</taxon>
        <taxon>Viridiplantae</taxon>
        <taxon>Streptophyta</taxon>
        <taxon>Embryophyta</taxon>
        <taxon>Tracheophyta</taxon>
        <taxon>Spermatophyta</taxon>
        <taxon>Magnoliopsida</taxon>
        <taxon>Liliopsida</taxon>
        <taxon>Asparagales</taxon>
        <taxon>Orchidaceae</taxon>
        <taxon>Epidendroideae</taxon>
        <taxon>Malaxideae</taxon>
        <taxon>Dendrobiinae</taxon>
        <taxon>Dendrobium</taxon>
    </lineage>
</organism>
<dbReference type="Proteomes" id="UP000233837">
    <property type="component" value="Unassembled WGS sequence"/>
</dbReference>
<accession>A0A2I0WTV2</accession>
<reference evidence="1 2" key="2">
    <citation type="journal article" date="2017" name="Nature">
        <title>The Apostasia genome and the evolution of orchids.</title>
        <authorList>
            <person name="Zhang G.Q."/>
            <person name="Liu K.W."/>
            <person name="Li Z."/>
            <person name="Lohaus R."/>
            <person name="Hsiao Y.Y."/>
            <person name="Niu S.C."/>
            <person name="Wang J.Y."/>
            <person name="Lin Y.C."/>
            <person name="Xu Q."/>
            <person name="Chen L.J."/>
            <person name="Yoshida K."/>
            <person name="Fujiwara S."/>
            <person name="Wang Z.W."/>
            <person name="Zhang Y.Q."/>
            <person name="Mitsuda N."/>
            <person name="Wang M."/>
            <person name="Liu G.H."/>
            <person name="Pecoraro L."/>
            <person name="Huang H.X."/>
            <person name="Xiao X.J."/>
            <person name="Lin M."/>
            <person name="Wu X.Y."/>
            <person name="Wu W.L."/>
            <person name="Chen Y.Y."/>
            <person name="Chang S.B."/>
            <person name="Sakamoto S."/>
            <person name="Ohme-Takagi M."/>
            <person name="Yagi M."/>
            <person name="Zeng S.J."/>
            <person name="Shen C.Y."/>
            <person name="Yeh C.M."/>
            <person name="Luo Y.B."/>
            <person name="Tsai W.C."/>
            <person name="Van de Peer Y."/>
            <person name="Liu Z.J."/>
        </authorList>
    </citation>
    <scope>NUCLEOTIDE SEQUENCE [LARGE SCALE GENOMIC DNA]</scope>
    <source>
        <tissue evidence="1">The whole plant</tissue>
    </source>
</reference>
<evidence type="ECO:0000313" key="1">
    <source>
        <dbReference type="EMBL" id="PKU79099.1"/>
    </source>
</evidence>
<dbReference type="EMBL" id="KZ502442">
    <property type="protein sequence ID" value="PKU79099.1"/>
    <property type="molecule type" value="Genomic_DNA"/>
</dbReference>
<sequence length="53" mass="6308">MMETSFFPFMFVLRTLTTVYSWHFRFMGGIEKHKSKISKFKAAGSADQWRRVS</sequence>
<reference evidence="1 2" key="1">
    <citation type="journal article" date="2016" name="Sci. Rep.">
        <title>The Dendrobium catenatum Lindl. genome sequence provides insights into polysaccharide synthase, floral development and adaptive evolution.</title>
        <authorList>
            <person name="Zhang G.Q."/>
            <person name="Xu Q."/>
            <person name="Bian C."/>
            <person name="Tsai W.C."/>
            <person name="Yeh C.M."/>
            <person name="Liu K.W."/>
            <person name="Yoshida K."/>
            <person name="Zhang L.S."/>
            <person name="Chang S.B."/>
            <person name="Chen F."/>
            <person name="Shi Y."/>
            <person name="Su Y.Y."/>
            <person name="Zhang Y.Q."/>
            <person name="Chen L.J."/>
            <person name="Yin Y."/>
            <person name="Lin M."/>
            <person name="Huang H."/>
            <person name="Deng H."/>
            <person name="Wang Z.W."/>
            <person name="Zhu S.L."/>
            <person name="Zhao X."/>
            <person name="Deng C."/>
            <person name="Niu S.C."/>
            <person name="Huang J."/>
            <person name="Wang M."/>
            <person name="Liu G.H."/>
            <person name="Yang H.J."/>
            <person name="Xiao X.J."/>
            <person name="Hsiao Y.Y."/>
            <person name="Wu W.L."/>
            <person name="Chen Y.Y."/>
            <person name="Mitsuda N."/>
            <person name="Ohme-Takagi M."/>
            <person name="Luo Y.B."/>
            <person name="Van de Peer Y."/>
            <person name="Liu Z.J."/>
        </authorList>
    </citation>
    <scope>NUCLEOTIDE SEQUENCE [LARGE SCALE GENOMIC DNA]</scope>
    <source>
        <tissue evidence="1">The whole plant</tissue>
    </source>
</reference>
<evidence type="ECO:0000313" key="2">
    <source>
        <dbReference type="Proteomes" id="UP000233837"/>
    </source>
</evidence>
<gene>
    <name evidence="1" type="ORF">MA16_Dca000443</name>
</gene>
<proteinExistence type="predicted"/>
<keyword evidence="2" id="KW-1185">Reference proteome</keyword>